<organism evidence="5">
    <name type="scientific">Chlorella variabilis</name>
    <name type="common">Green alga</name>
    <dbReference type="NCBI Taxonomy" id="554065"/>
    <lineage>
        <taxon>Eukaryota</taxon>
        <taxon>Viridiplantae</taxon>
        <taxon>Chlorophyta</taxon>
        <taxon>core chlorophytes</taxon>
        <taxon>Trebouxiophyceae</taxon>
        <taxon>Chlorellales</taxon>
        <taxon>Chlorellaceae</taxon>
        <taxon>Chlorella clade</taxon>
        <taxon>Chlorella</taxon>
    </lineage>
</organism>
<dbReference type="SUPFAM" id="SSF47973">
    <property type="entry name" value="Ribosomal protein S7"/>
    <property type="match status" value="1"/>
</dbReference>
<gene>
    <name evidence="5" type="primary">rps7</name>
    <name evidence="6" type="ORF">cvarmt_00039</name>
</gene>
<feature type="domain" description="Small ribosomal subunit protein uS7" evidence="4">
    <location>
        <begin position="145"/>
        <end position="328"/>
    </location>
</feature>
<evidence type="ECO:0000313" key="5">
    <source>
        <dbReference type="EMBL" id="AIU38968.1"/>
    </source>
</evidence>
<accession>A0A097P5X2</accession>
<dbReference type="InterPro" id="IPR036823">
    <property type="entry name" value="Ribosomal_uS7_dom_sf"/>
</dbReference>
<keyword evidence="3" id="KW-0687">Ribonucleoprotein</keyword>
<evidence type="ECO:0000313" key="6">
    <source>
        <dbReference type="EMBL" id="AJP09427.1"/>
    </source>
</evidence>
<comment type="similarity">
    <text evidence="1">Belongs to the universal ribosomal protein uS7 family.</text>
</comment>
<evidence type="ECO:0000259" key="4">
    <source>
        <dbReference type="Pfam" id="PF00177"/>
    </source>
</evidence>
<keyword evidence="2 5" id="KW-0689">Ribosomal protein</keyword>
<reference evidence="6" key="2">
    <citation type="journal article" date="2015" name="Mitochondrial DNA">
        <title>Complete sequence and characterization of mitochondrial and chloroplast genome of Chlorella variabilis NC64A.</title>
        <authorList>
            <person name="Orsini M."/>
            <person name="Costelli C."/>
            <person name="Malavasi V."/>
            <person name="Cusano R."/>
            <person name="Concas A."/>
            <person name="Angius A."/>
            <person name="Cao G."/>
        </authorList>
    </citation>
    <scope>NUCLEOTIDE SEQUENCE</scope>
    <source>
        <strain evidence="6">Cvariabilis2014</strain>
    </source>
</reference>
<dbReference type="GeneID" id="21011996"/>
<dbReference type="InterPro" id="IPR000235">
    <property type="entry name" value="Ribosomal_uS7"/>
</dbReference>
<dbReference type="GO" id="GO:1990904">
    <property type="term" value="C:ribonucleoprotein complex"/>
    <property type="evidence" value="ECO:0007669"/>
    <property type="project" value="UniProtKB-KW"/>
</dbReference>
<geneLocation type="mitochondrion" evidence="5"/>
<dbReference type="Pfam" id="PF00177">
    <property type="entry name" value="Ribosomal_S7"/>
    <property type="match status" value="1"/>
</dbReference>
<dbReference type="GO" id="GO:0005840">
    <property type="term" value="C:ribosome"/>
    <property type="evidence" value="ECO:0007669"/>
    <property type="project" value="UniProtKB-KW"/>
</dbReference>
<proteinExistence type="inferred from homology"/>
<dbReference type="Gene3D" id="1.10.455.10">
    <property type="entry name" value="Ribosomal protein S7 domain"/>
    <property type="match status" value="1"/>
</dbReference>
<evidence type="ECO:0000256" key="3">
    <source>
        <dbReference type="ARBA" id="ARBA00023274"/>
    </source>
</evidence>
<protein>
    <submittedName>
        <fullName evidence="5">30S ribosomal protein S7</fullName>
    </submittedName>
</protein>
<evidence type="ECO:0000256" key="1">
    <source>
        <dbReference type="ARBA" id="ARBA00007151"/>
    </source>
</evidence>
<evidence type="ECO:0000256" key="2">
    <source>
        <dbReference type="ARBA" id="ARBA00022980"/>
    </source>
</evidence>
<keyword evidence="5" id="KW-0496">Mitochondrion</keyword>
<dbReference type="InterPro" id="IPR023798">
    <property type="entry name" value="Ribosomal_uS7_dom"/>
</dbReference>
<dbReference type="EMBL" id="KP271968">
    <property type="protein sequence ID" value="AJP09427.1"/>
    <property type="molecule type" value="Genomic_DNA"/>
</dbReference>
<dbReference type="AlphaFoldDB" id="A0A097P5X2"/>
<dbReference type="EMBL" id="KM252919">
    <property type="protein sequence ID" value="AIU38968.1"/>
    <property type="molecule type" value="Genomic_DNA"/>
</dbReference>
<reference evidence="5" key="1">
    <citation type="submission" date="2014-07" db="EMBL/GenBank/DDBJ databases">
        <title>Chlorella variabilis NC64A complete mitochondrial genome.</title>
        <authorList>
            <person name="Fan W."/>
            <person name="Mower J.P."/>
        </authorList>
    </citation>
    <scope>NUCLEOTIDE SEQUENCE</scope>
    <source>
        <strain evidence="5">NC64A</strain>
    </source>
</reference>
<dbReference type="KEGG" id="cvr:OJ20_p16"/>
<name>A0A097P5X2_CHLVA</name>
<dbReference type="GO" id="GO:0006412">
    <property type="term" value="P:translation"/>
    <property type="evidence" value="ECO:0007669"/>
    <property type="project" value="InterPro"/>
</dbReference>
<dbReference type="RefSeq" id="YP_009094925.1">
    <property type="nucleotide sequence ID" value="NC_025413.1"/>
</dbReference>
<sequence>MNTINKIWDQKQFQALKNPFTPKYKYGLEFTSKFGNKLKNGTNSKKSSFSNSLNFFSFCTKIEEPVLFFEKKNDPFITKRPLTFFFSKKRTTGDSFFQKKESHHLYFGTHGTKLKKFYKISQKIKQTIDNNNKRTNDLNLAKNTTDFDLFFKKFTNLLMIDGKKIKASKILFNMLRILKKRLKKDVLFDSKFDQFGKEKENGNKIEKLEKDKHNYSNKKLENLSIKEIQSNFTLLRVISKALENLVPNLEVRKVRVAGSTYIVPAVLSKKKQETLALKWIIESAKKRQKNSKLEFSVCLADEMLEASRKSGQARQKRDELHRLAQMNRAYSRYRWW</sequence>
<dbReference type="PANTHER" id="PTHR11205">
    <property type="entry name" value="RIBOSOMAL PROTEIN S7"/>
    <property type="match status" value="1"/>
</dbReference>